<dbReference type="InterPro" id="IPR027417">
    <property type="entry name" value="P-loop_NTPase"/>
</dbReference>
<feature type="transmembrane region" description="Helical" evidence="20">
    <location>
        <begin position="1189"/>
        <end position="1211"/>
    </location>
</feature>
<dbReference type="SUPFAM" id="SSF53448">
    <property type="entry name" value="Nucleotide-diphospho-sugar transferases"/>
    <property type="match status" value="1"/>
</dbReference>
<dbReference type="FunFam" id="1.20.58.530:FF:000017">
    <property type="entry name" value="Chitin synthase ChsE"/>
    <property type="match status" value="1"/>
</dbReference>
<feature type="domain" description="Cytochrome b5 heme-binding" evidence="21">
    <location>
        <begin position="943"/>
        <end position="1002"/>
    </location>
</feature>
<evidence type="ECO:0000256" key="3">
    <source>
        <dbReference type="ARBA" id="ARBA00022475"/>
    </source>
</evidence>
<keyword evidence="4" id="KW-0328">Glycosyltransferase</keyword>
<keyword evidence="13" id="KW-0325">Glycoprotein</keyword>
<dbReference type="GO" id="GO:0003779">
    <property type="term" value="F:actin binding"/>
    <property type="evidence" value="ECO:0007669"/>
    <property type="project" value="UniProtKB-KW"/>
</dbReference>
<dbReference type="GO" id="GO:0004100">
    <property type="term" value="F:chitin synthase activity"/>
    <property type="evidence" value="ECO:0007669"/>
    <property type="project" value="UniProtKB-EC"/>
</dbReference>
<dbReference type="Gene3D" id="3.40.850.10">
    <property type="entry name" value="Kinesin motor domain"/>
    <property type="match status" value="1"/>
</dbReference>
<dbReference type="PROSITE" id="PS50255">
    <property type="entry name" value="CYTOCHROME_B5_2"/>
    <property type="match status" value="1"/>
</dbReference>
<dbReference type="FunFam" id="1.10.10.820:FF:000012">
    <property type="entry name" value="Chitin synthase ChsE"/>
    <property type="match status" value="1"/>
</dbReference>
<dbReference type="SMART" id="SM00242">
    <property type="entry name" value="MYSc"/>
    <property type="match status" value="1"/>
</dbReference>
<dbReference type="InterPro" id="IPR036037">
    <property type="entry name" value="MYSc_Myo17"/>
</dbReference>
<dbReference type="Pfam" id="PF00063">
    <property type="entry name" value="Myosin_head"/>
    <property type="match status" value="1"/>
</dbReference>
<keyword evidence="11 20" id="KW-0472">Membrane</keyword>
<evidence type="ECO:0000256" key="18">
    <source>
        <dbReference type="PROSITE-ProRule" id="PRU00782"/>
    </source>
</evidence>
<dbReference type="InterPro" id="IPR004835">
    <property type="entry name" value="Chitin_synth"/>
</dbReference>
<dbReference type="EMBL" id="JAAQHG020000017">
    <property type="protein sequence ID" value="KAL1585897.1"/>
    <property type="molecule type" value="Genomic_DNA"/>
</dbReference>
<feature type="compositionally biased region" description="Basic and acidic residues" evidence="19">
    <location>
        <begin position="617"/>
        <end position="629"/>
    </location>
</feature>
<dbReference type="GO" id="GO:0009653">
    <property type="term" value="P:anatomical structure morphogenesis"/>
    <property type="evidence" value="ECO:0007669"/>
    <property type="project" value="UniProtKB-ARBA"/>
</dbReference>
<keyword evidence="7 18" id="KW-0547">Nucleotide-binding</keyword>
<dbReference type="CDD" id="cd14879">
    <property type="entry name" value="MYSc_Myo17"/>
    <property type="match status" value="1"/>
</dbReference>
<dbReference type="GO" id="GO:0031505">
    <property type="term" value="P:fungal-type cell wall organization"/>
    <property type="evidence" value="ECO:0007669"/>
    <property type="project" value="UniProtKB-ARBA"/>
</dbReference>
<dbReference type="SMART" id="SM01117">
    <property type="entry name" value="Cyt-b5"/>
    <property type="match status" value="2"/>
</dbReference>
<dbReference type="Gene3D" id="1.20.120.720">
    <property type="entry name" value="Myosin VI head, motor domain, U50 subdomain"/>
    <property type="match status" value="1"/>
</dbReference>
<dbReference type="GO" id="GO:0030448">
    <property type="term" value="P:hyphal growth"/>
    <property type="evidence" value="ECO:0007669"/>
    <property type="project" value="UniProtKB-ARBA"/>
</dbReference>
<evidence type="ECO:0000256" key="5">
    <source>
        <dbReference type="ARBA" id="ARBA00022679"/>
    </source>
</evidence>
<comment type="similarity">
    <text evidence="16">In the N-terminal section; belongs to the TRAFAC class myosin-kinesin ATPase superfamily. Myosin family.</text>
</comment>
<feature type="region of interest" description="Disordered" evidence="19">
    <location>
        <begin position="776"/>
        <end position="804"/>
    </location>
</feature>
<evidence type="ECO:0000256" key="16">
    <source>
        <dbReference type="ARBA" id="ARBA00046342"/>
    </source>
</evidence>
<dbReference type="GO" id="GO:0005524">
    <property type="term" value="F:ATP binding"/>
    <property type="evidence" value="ECO:0007669"/>
    <property type="project" value="UniProtKB-UniRule"/>
</dbReference>
<organism evidence="24 25">
    <name type="scientific">Cladosporium halotolerans</name>
    <dbReference type="NCBI Taxonomy" id="1052096"/>
    <lineage>
        <taxon>Eukaryota</taxon>
        <taxon>Fungi</taxon>
        <taxon>Dikarya</taxon>
        <taxon>Ascomycota</taxon>
        <taxon>Pezizomycotina</taxon>
        <taxon>Dothideomycetes</taxon>
        <taxon>Dothideomycetidae</taxon>
        <taxon>Cladosporiales</taxon>
        <taxon>Cladosporiaceae</taxon>
        <taxon>Cladosporium</taxon>
    </lineage>
</organism>
<feature type="transmembrane region" description="Helical" evidence="20">
    <location>
        <begin position="919"/>
        <end position="939"/>
    </location>
</feature>
<dbReference type="Pfam" id="PF08766">
    <property type="entry name" value="DEK_C"/>
    <property type="match status" value="1"/>
</dbReference>
<dbReference type="InterPro" id="IPR029044">
    <property type="entry name" value="Nucleotide-diphossugar_trans"/>
</dbReference>
<gene>
    <name evidence="24" type="ORF">WHR41_04935</name>
</gene>
<keyword evidence="8 18" id="KW-0067">ATP-binding</keyword>
<dbReference type="SUPFAM" id="SSF109715">
    <property type="entry name" value="DEK C-terminal domain"/>
    <property type="match status" value="1"/>
</dbReference>
<dbReference type="Gene3D" id="1.10.10.60">
    <property type="entry name" value="Homeodomain-like"/>
    <property type="match status" value="1"/>
</dbReference>
<evidence type="ECO:0000256" key="10">
    <source>
        <dbReference type="ARBA" id="ARBA00023123"/>
    </source>
</evidence>
<comment type="catalytic activity">
    <reaction evidence="17">
        <text>[(1-&gt;4)-N-acetyl-beta-D-glucosaminyl](n) + UDP-N-acetyl-alpha-D-glucosamine = [(1-&gt;4)-N-acetyl-beta-D-glucosaminyl](n+1) + UDP + H(+)</text>
        <dbReference type="Rhea" id="RHEA:16637"/>
        <dbReference type="Rhea" id="RHEA-COMP:9593"/>
        <dbReference type="Rhea" id="RHEA-COMP:9595"/>
        <dbReference type="ChEBI" id="CHEBI:15378"/>
        <dbReference type="ChEBI" id="CHEBI:17029"/>
        <dbReference type="ChEBI" id="CHEBI:57705"/>
        <dbReference type="ChEBI" id="CHEBI:58223"/>
        <dbReference type="EC" id="2.4.1.16"/>
    </reaction>
    <physiologicalReaction direction="left-to-right" evidence="17">
        <dbReference type="Rhea" id="RHEA:16638"/>
    </physiologicalReaction>
</comment>
<evidence type="ECO:0000256" key="7">
    <source>
        <dbReference type="ARBA" id="ARBA00022741"/>
    </source>
</evidence>
<dbReference type="GO" id="GO:0030436">
    <property type="term" value="P:asexual sporulation"/>
    <property type="evidence" value="ECO:0007669"/>
    <property type="project" value="UniProtKB-ARBA"/>
</dbReference>
<evidence type="ECO:0000256" key="13">
    <source>
        <dbReference type="ARBA" id="ARBA00023180"/>
    </source>
</evidence>
<evidence type="ECO:0000256" key="6">
    <source>
        <dbReference type="ARBA" id="ARBA00022692"/>
    </source>
</evidence>
<feature type="transmembrane region" description="Helical" evidence="20">
    <location>
        <begin position="880"/>
        <end position="899"/>
    </location>
</feature>
<dbReference type="EC" id="2.4.1.16" evidence="2"/>
<evidence type="ECO:0000313" key="24">
    <source>
        <dbReference type="EMBL" id="KAL1585897.1"/>
    </source>
</evidence>
<feature type="transmembrane region" description="Helical" evidence="20">
    <location>
        <begin position="1587"/>
        <end position="1608"/>
    </location>
</feature>
<keyword evidence="9 20" id="KW-1133">Transmembrane helix</keyword>
<keyword evidence="12 18" id="KW-0505">Motor protein</keyword>
<dbReference type="PANTHER" id="PTHR22914:SF45">
    <property type="entry name" value="CHITIN SYNTHASE"/>
    <property type="match status" value="1"/>
</dbReference>
<feature type="domain" description="DEK-C" evidence="23">
    <location>
        <begin position="1810"/>
        <end position="1865"/>
    </location>
</feature>
<dbReference type="GO" id="GO:0006031">
    <property type="term" value="P:chitin biosynthetic process"/>
    <property type="evidence" value="ECO:0007669"/>
    <property type="project" value="UniProtKB-ARBA"/>
</dbReference>
<dbReference type="InterPro" id="IPR001199">
    <property type="entry name" value="Cyt_B5-like_heme/steroid-bd"/>
</dbReference>
<keyword evidence="25" id="KW-1185">Reference proteome</keyword>
<feature type="transmembrane region" description="Helical" evidence="20">
    <location>
        <begin position="1642"/>
        <end position="1665"/>
    </location>
</feature>
<accession>A0AB34KLF1</accession>
<evidence type="ECO:0000256" key="15">
    <source>
        <dbReference type="ARBA" id="ARBA00046327"/>
    </source>
</evidence>
<evidence type="ECO:0000256" key="8">
    <source>
        <dbReference type="ARBA" id="ARBA00022840"/>
    </source>
</evidence>
<dbReference type="InterPro" id="IPR036961">
    <property type="entry name" value="Kinesin_motor_dom_sf"/>
</dbReference>
<evidence type="ECO:0000256" key="14">
    <source>
        <dbReference type="ARBA" id="ARBA00023203"/>
    </source>
</evidence>
<dbReference type="GO" id="GO:0003774">
    <property type="term" value="F:cytoskeletal motor activity"/>
    <property type="evidence" value="ECO:0007669"/>
    <property type="project" value="UniProtKB-UniRule"/>
</dbReference>
<dbReference type="FunFam" id="3.10.120.10:FF:000019">
    <property type="entry name" value="Chitin synthase ChsE"/>
    <property type="match status" value="1"/>
</dbReference>
<dbReference type="Pfam" id="PF00173">
    <property type="entry name" value="Cyt-b5"/>
    <property type="match status" value="1"/>
</dbReference>
<comment type="subcellular location">
    <subcellularLocation>
        <location evidence="1">Cell membrane</location>
        <topology evidence="1">Multi-pass membrane protein</topology>
    </subcellularLocation>
</comment>
<dbReference type="Gene3D" id="3.10.120.10">
    <property type="entry name" value="Cytochrome b5-like heme/steroid binding domain"/>
    <property type="match status" value="1"/>
</dbReference>
<evidence type="ECO:0000313" key="25">
    <source>
        <dbReference type="Proteomes" id="UP000803884"/>
    </source>
</evidence>
<dbReference type="SUPFAM" id="SSF52540">
    <property type="entry name" value="P-loop containing nucleoside triphosphate hydrolases"/>
    <property type="match status" value="1"/>
</dbReference>
<dbReference type="GO" id="GO:0005886">
    <property type="term" value="C:plasma membrane"/>
    <property type="evidence" value="ECO:0007669"/>
    <property type="project" value="UniProtKB-SubCell"/>
</dbReference>
<evidence type="ECO:0000256" key="2">
    <source>
        <dbReference type="ARBA" id="ARBA00012543"/>
    </source>
</evidence>
<dbReference type="InterPro" id="IPR001609">
    <property type="entry name" value="Myosin_head_motor_dom-like"/>
</dbReference>
<keyword evidence="10 18" id="KW-0518">Myosin</keyword>
<evidence type="ECO:0000256" key="11">
    <source>
        <dbReference type="ARBA" id="ARBA00023136"/>
    </source>
</evidence>
<keyword evidence="5" id="KW-0808">Transferase</keyword>
<dbReference type="Gene3D" id="1.10.10.820">
    <property type="match status" value="1"/>
</dbReference>
<comment type="caution">
    <text evidence="18">Lacks conserved residue(s) required for the propagation of feature annotation.</text>
</comment>
<dbReference type="Gene3D" id="1.20.58.530">
    <property type="match status" value="1"/>
</dbReference>
<evidence type="ECO:0000256" key="19">
    <source>
        <dbReference type="SAM" id="MobiDB-lite"/>
    </source>
</evidence>
<evidence type="ECO:0000259" key="22">
    <source>
        <dbReference type="PROSITE" id="PS51456"/>
    </source>
</evidence>
<dbReference type="InterPro" id="IPR014876">
    <property type="entry name" value="DEK_C"/>
</dbReference>
<dbReference type="InterPro" id="IPR036400">
    <property type="entry name" value="Cyt_B5-like_heme/steroid_sf"/>
</dbReference>
<dbReference type="GO" id="GO:0016459">
    <property type="term" value="C:myosin complex"/>
    <property type="evidence" value="ECO:0007669"/>
    <property type="project" value="UniProtKB-KW"/>
</dbReference>
<feature type="region of interest" description="Disordered" evidence="19">
    <location>
        <begin position="590"/>
        <end position="644"/>
    </location>
</feature>
<dbReference type="GeneID" id="96006379"/>
<feature type="transmembrane region" description="Helical" evidence="20">
    <location>
        <begin position="1614"/>
        <end position="1635"/>
    </location>
</feature>
<keyword evidence="3" id="KW-1003">Cell membrane</keyword>
<evidence type="ECO:0000256" key="20">
    <source>
        <dbReference type="SAM" id="Phobius"/>
    </source>
</evidence>
<dbReference type="FunFam" id="1.10.10.60:FF:000337">
    <property type="entry name" value="Chitin synthase 8"/>
    <property type="match status" value="1"/>
</dbReference>
<dbReference type="RefSeq" id="XP_069229003.1">
    <property type="nucleotide sequence ID" value="XM_069373541.1"/>
</dbReference>
<protein>
    <recommendedName>
        <fullName evidence="2">chitin synthase</fullName>
        <ecNumber evidence="2">2.4.1.16</ecNumber>
    </recommendedName>
</protein>
<feature type="domain" description="Myosin motor" evidence="22">
    <location>
        <begin position="1"/>
        <end position="776"/>
    </location>
</feature>
<evidence type="ECO:0000256" key="4">
    <source>
        <dbReference type="ARBA" id="ARBA00022676"/>
    </source>
</evidence>
<dbReference type="PROSITE" id="PS51456">
    <property type="entry name" value="MYOSIN_MOTOR"/>
    <property type="match status" value="1"/>
</dbReference>
<name>A0AB34KLF1_9PEZI</name>
<reference evidence="24 25" key="1">
    <citation type="journal article" date="2020" name="Microbiol. Resour. Announc.">
        <title>Draft Genome Sequence of a Cladosporium Species Isolated from the Mesophotic Ascidian Didemnum maculosum.</title>
        <authorList>
            <person name="Gioti A."/>
            <person name="Siaperas R."/>
            <person name="Nikolaivits E."/>
            <person name="Le Goff G."/>
            <person name="Ouazzani J."/>
            <person name="Kotoulas G."/>
            <person name="Topakas E."/>
        </authorList>
    </citation>
    <scope>NUCLEOTIDE SEQUENCE [LARGE SCALE GENOMIC DNA]</scope>
    <source>
        <strain evidence="24 25">TM138-S3</strain>
    </source>
</reference>
<evidence type="ECO:0000259" key="21">
    <source>
        <dbReference type="PROSITE" id="PS50255"/>
    </source>
</evidence>
<dbReference type="Proteomes" id="UP000803884">
    <property type="component" value="Unassembled WGS sequence"/>
</dbReference>
<dbReference type="Gene3D" id="3.90.550.10">
    <property type="entry name" value="Spore Coat Polysaccharide Biosynthesis Protein SpsA, Chain A"/>
    <property type="match status" value="1"/>
</dbReference>
<dbReference type="PANTHER" id="PTHR22914">
    <property type="entry name" value="CHITIN SYNTHASE"/>
    <property type="match status" value="1"/>
</dbReference>
<keyword evidence="6 20" id="KW-0812">Transmembrane</keyword>
<dbReference type="PROSITE" id="PS51998">
    <property type="entry name" value="DEK_C"/>
    <property type="match status" value="1"/>
</dbReference>
<sequence>MASTPHSQANLVALPAHNQSDTGLTSHIASRYHAHLPVSNLSSQAVISINTYTSSTRGPNGAKEGSAMGSMEELASRIWTRLGTRQENQAAVYLGETGAGKTTLRSHLLSAILEYSATPLSKKLSFAAFVFDTLTTTKSTTTPTASKAGLFFELQYETSAALHPTLIGGKVLDHRLERSRISTVPPGERNFHVLYYLLAGTSPAEKEHLGLDLGTSITSGTGNRSSLAGGQKRWRYLGHPSQLKVGVNDSEGFQHFKTALRKLEFPRDEIAHICEVLAAILHIGQLEFHTTQSTTPAADESGGYGHEGGEEVTVVKNKDVLDVVAAFLGVREHDLEASLGYKTKILHRERVTVMLDPKGARENADELAQTLYSLMVAFIMERVNQKICAPEESVGNTVSIVDFPGFAQGASTNSALDQLLNNAATESLYNFCLHSFFERKADLLETEEVQVPATSYFDNGDAVKGLLKPGNGLLSILDDQTRRGKTDEQFLDAIRRRFQDKNPAIEVGSATTTIPGSNFATPNASAGFTIRHFAGEVDYTAEGLIEANGDAISGDLMNLVNSSSSSFVAELFHQDALNKVVHPKDNNAVTQASVASKPSRMPSMARRKAGGPGRFGTHKEGERSSDENNRSVSRTKPGAEQGQASAGQFLASLDNITKYLSAPNTNPYFVFCLKPNDRRIANQFDSKCVRTQIQTLGIAEISQRLRNADFNIFMPFGEFLGNAEGEVSVVGTEQEKAEMIVDDKSWPSNEARVGATGVFLSERCWRQIARVTDLDEAPSRYPDDTPYGETEGAAGTKRGFGDPKVSLLGTPGSGNYYDDKAAGYFGSRDMDAKSEAGASAFREGDMFRNLETRSQMAEKGNEVKEQEVEVLPVSNSRKRWLVFVWALTFWVPDILVRWVGRMPRKDICVAWREKFAINIIIWFFCAFVIFFMIGLPALICPTQHVYSPEELSANDGEDGNKAYTAIRGIVFDLDKFMPVHYPQIIPQKSLKKYAGKDATNLFPIQVSAMCQGTSEDGIDPAVQLTYQSTNYSGSNSALSDLDPNAQYHDFRWWTNDSRPAWFQEQMIYLQGNYRKGNVGYSAEYVKTLGEKDSSIAILNNRIYDFTQYVAGGRTTKYPEGTNRPDTNPDTNFMDKNVVDLFQQRSGQDVSQYWDALPMDIGLRNRMQTCMDNLFYVGDLDTRNSPQCLFATYILLAVSLLLVTVICAKFLAALQFGGKNMPENLDKFLICTVPAYTEDEESLRRAIDSAARMRYDDKRKLLFIVCDGMIIGQGNDRPTPRIVLDILGVPENVDPEPLSFESLGEGQKQHNMGKVYSGLYEVQGHIVPFIVVSKVGKPSEVSKPGNRGKRDSQMILMRFLNRVHYNLPMTPLELELHHQIRNVIGVNPTFYEFLLQIDADTVVAPDSATRFIASFLHDTRLIACCGETALTNAKSSFVTMMQVYEYYISHNLTKAFESLFGSVTCLPGCFSMYRIRAADSGKPLFVSREIVEDYSVVRVDTLHTKNLLHLGEDRYLTTLLLKYHPKFKTKYIMRAHAWTIAPDSWAVFMSQRRRWINSTVHNLMELIPLQQLCGFCCFSMRFVVFLDLLSTVVQPVIVGYIAYLIVMVIRNPSTVPITTFILLAAIYGLQAIIFIVRRKWEMIGWMLIYIVATPIFSCALPLYSFWHMDDFSWGNTRMVTGDNGKQILLSDEGKFDPDSIPKKKWEEYQAELWDAQTSRGADDTRSEVSGYSYATKSFHPGAATPSVYDLNAYPGPPSRSASALGLPGAIPYNGSRLSLAPSEGAFGGAQRNYSGSEMDFGAGGGVAAADLPSDDAILAEIREILRTADLMTVTKKSIKAELERRFGVPMDGKRQYIGSATEAILSGQL</sequence>
<comment type="similarity">
    <text evidence="15">In the C-terminal section; belongs to the chitin synthase family. Class V subfamily.</text>
</comment>
<evidence type="ECO:0000259" key="23">
    <source>
        <dbReference type="PROSITE" id="PS51998"/>
    </source>
</evidence>
<dbReference type="Pfam" id="PF03142">
    <property type="entry name" value="Chitin_synth_2"/>
    <property type="match status" value="1"/>
</dbReference>
<feature type="binding site" evidence="18">
    <location>
        <begin position="95"/>
        <end position="102"/>
    </location>
    <ligand>
        <name>ATP</name>
        <dbReference type="ChEBI" id="CHEBI:30616"/>
    </ligand>
</feature>
<evidence type="ECO:0000256" key="17">
    <source>
        <dbReference type="ARBA" id="ARBA00049510"/>
    </source>
</evidence>
<comment type="caution">
    <text evidence="24">The sequence shown here is derived from an EMBL/GenBank/DDBJ whole genome shotgun (WGS) entry which is preliminary data.</text>
</comment>
<evidence type="ECO:0000256" key="9">
    <source>
        <dbReference type="ARBA" id="ARBA00022989"/>
    </source>
</evidence>
<keyword evidence="14 18" id="KW-0009">Actin-binding</keyword>
<comment type="similarity">
    <text evidence="18">Belongs to the TRAFAC class myosin-kinesin ATPase superfamily. Myosin family.</text>
</comment>
<proteinExistence type="inferred from homology"/>
<dbReference type="SUPFAM" id="SSF55856">
    <property type="entry name" value="Cytochrome b5-like heme/steroid binding domain"/>
    <property type="match status" value="1"/>
</dbReference>
<evidence type="ECO:0000256" key="1">
    <source>
        <dbReference type="ARBA" id="ARBA00004651"/>
    </source>
</evidence>
<dbReference type="GO" id="GO:0030428">
    <property type="term" value="C:cell septum"/>
    <property type="evidence" value="ECO:0007669"/>
    <property type="project" value="TreeGrafter"/>
</dbReference>
<evidence type="ECO:0000256" key="12">
    <source>
        <dbReference type="ARBA" id="ARBA00023175"/>
    </source>
</evidence>